<keyword evidence="1" id="KW-0812">Transmembrane</keyword>
<gene>
    <name evidence="2" type="ORF">OCL06_01840</name>
</gene>
<evidence type="ECO:0000256" key="1">
    <source>
        <dbReference type="SAM" id="Phobius"/>
    </source>
</evidence>
<dbReference type="EMBL" id="JAOTJC010000004">
    <property type="protein sequence ID" value="MCU7553334.1"/>
    <property type="molecule type" value="Genomic_DNA"/>
</dbReference>
<feature type="transmembrane region" description="Helical" evidence="1">
    <location>
        <begin position="20"/>
        <end position="39"/>
    </location>
</feature>
<dbReference type="Proteomes" id="UP001209257">
    <property type="component" value="Unassembled WGS sequence"/>
</dbReference>
<evidence type="ECO:0000313" key="2">
    <source>
        <dbReference type="EMBL" id="MCU7553334.1"/>
    </source>
</evidence>
<dbReference type="RefSeq" id="WP_262992039.1">
    <property type="nucleotide sequence ID" value="NZ_JAOTJC010000004.1"/>
</dbReference>
<proteinExistence type="predicted"/>
<reference evidence="3" key="1">
    <citation type="submission" date="2023-07" db="EMBL/GenBank/DDBJ databases">
        <title>Study on multiphase classification of strain Alteromonas salexigens isolated from the Yellow Sea.</title>
        <authorList>
            <person name="Sun L."/>
        </authorList>
    </citation>
    <scope>NUCLEOTIDE SEQUENCE [LARGE SCALE GENOMIC DNA]</scope>
    <source>
        <strain evidence="3">ASW11-19</strain>
    </source>
</reference>
<evidence type="ECO:0000313" key="3">
    <source>
        <dbReference type="Proteomes" id="UP001209257"/>
    </source>
</evidence>
<keyword evidence="1" id="KW-0472">Membrane</keyword>
<keyword evidence="3" id="KW-1185">Reference proteome</keyword>
<dbReference type="Pfam" id="PF11201">
    <property type="entry name" value="DUF2982"/>
    <property type="match status" value="1"/>
</dbReference>
<protein>
    <submittedName>
        <fullName evidence="2">DUF2982 domain-containing protein</fullName>
    </submittedName>
</protein>
<sequence length="232" mass="26023">MSGTESEPIFIRASAKRNGITSVVIGLAGLLVSAMWLALAPDWLFLAGVFLTSASIVALLIGWFKLREPDHSIEISPQAIHYHHRLGNWHLDWDNVQRIDCPRVRKGLDHVDLEAIGFRIKDYAPFLRSVSPRLATHLLMEQRPLLFQNDDANCPSGSCYSETMFDDKQFTLSDGEVLTGIKAMLANRMTQLRSRLGFDVFVSASELDRTPAEFSSLMRQCQEARMNAVSAE</sequence>
<organism evidence="2 3">
    <name type="scientific">Alteromonas salexigens</name>
    <dbReference type="NCBI Taxonomy" id="2982530"/>
    <lineage>
        <taxon>Bacteria</taxon>
        <taxon>Pseudomonadati</taxon>
        <taxon>Pseudomonadota</taxon>
        <taxon>Gammaproteobacteria</taxon>
        <taxon>Alteromonadales</taxon>
        <taxon>Alteromonadaceae</taxon>
        <taxon>Alteromonas/Salinimonas group</taxon>
        <taxon>Alteromonas</taxon>
    </lineage>
</organism>
<accession>A0ABT2VMZ7</accession>
<feature type="transmembrane region" description="Helical" evidence="1">
    <location>
        <begin position="45"/>
        <end position="64"/>
    </location>
</feature>
<dbReference type="InterPro" id="IPR021367">
    <property type="entry name" value="DUF2982"/>
</dbReference>
<comment type="caution">
    <text evidence="2">The sequence shown here is derived from an EMBL/GenBank/DDBJ whole genome shotgun (WGS) entry which is preliminary data.</text>
</comment>
<keyword evidence="1" id="KW-1133">Transmembrane helix</keyword>
<name>A0ABT2VMZ7_9ALTE</name>